<keyword evidence="2" id="KW-1185">Reference proteome</keyword>
<dbReference type="EMBL" id="SNWH01000013">
    <property type="protein sequence ID" value="TDO06003.1"/>
    <property type="molecule type" value="Genomic_DNA"/>
</dbReference>
<dbReference type="AlphaFoldDB" id="A0A4R6HBQ9"/>
<gene>
    <name evidence="1" type="ORF">DFO68_11313</name>
</gene>
<dbReference type="Gene3D" id="3.40.50.300">
    <property type="entry name" value="P-loop containing nucleotide triphosphate hydrolases"/>
    <property type="match status" value="1"/>
</dbReference>
<name>A0A4R6HBQ9_9GAMM</name>
<dbReference type="InterPro" id="IPR052732">
    <property type="entry name" value="Cell-binding_unc_protein"/>
</dbReference>
<evidence type="ECO:0000313" key="2">
    <source>
        <dbReference type="Proteomes" id="UP000295150"/>
    </source>
</evidence>
<dbReference type="OrthoDB" id="9810277at2"/>
<evidence type="ECO:0000313" key="1">
    <source>
        <dbReference type="EMBL" id="TDO06003.1"/>
    </source>
</evidence>
<dbReference type="Proteomes" id="UP000295150">
    <property type="component" value="Unassembled WGS sequence"/>
</dbReference>
<dbReference type="RefSeq" id="WP_133483624.1">
    <property type="nucleotide sequence ID" value="NZ_SNWH01000013.1"/>
</dbReference>
<comment type="caution">
    <text evidence="1">The sequence shown here is derived from an EMBL/GenBank/DDBJ whole genome shotgun (WGS) entry which is preliminary data.</text>
</comment>
<sequence length="419" mass="45599">MGLIQDIDTATGGENLELNALIDALVAYHRGAASQETDAHCVCKQLVSAMQSELATIREALLDDEERERLTHLGCCFEQDLERLAPLLESRAARHVPSWALRHPNSRLYHAGRPVLANAIGRDLEVHGARLADDPASDIASLLVGLEGREAPDLTRLALDRYLRHSGDYELARLLSLYGTLHAVTAARRALLRRPAAGDDPEHPALLAESMAECRRHLALAERIAEFRFPPLIIAVGVAGSGKSRFTRGLVTGLGAIRVSSQAERKRLVQADDASLHPPGAGDAARGDIFGESATTATYRRLAICAGHLLDAGITACVDATCLTRRQRDLLRQQAEARGLPCLLVSFEADDSILRQRIEKLARRQGGNVAVSLEVLVKQQQRFEPFADEERLHLVHLDTTSANAAETLGALIQEHVMLG</sequence>
<proteinExistence type="predicted"/>
<dbReference type="InterPro" id="IPR027417">
    <property type="entry name" value="P-loop_NTPase"/>
</dbReference>
<dbReference type="PANTHER" id="PTHR43883:SF1">
    <property type="entry name" value="GLUCONOKINASE"/>
    <property type="match status" value="1"/>
</dbReference>
<organism evidence="1 2">
    <name type="scientific">Halomonas ventosae</name>
    <dbReference type="NCBI Taxonomy" id="229007"/>
    <lineage>
        <taxon>Bacteria</taxon>
        <taxon>Pseudomonadati</taxon>
        <taxon>Pseudomonadota</taxon>
        <taxon>Gammaproteobacteria</taxon>
        <taxon>Oceanospirillales</taxon>
        <taxon>Halomonadaceae</taxon>
        <taxon>Halomonas</taxon>
    </lineage>
</organism>
<dbReference type="SUPFAM" id="SSF52540">
    <property type="entry name" value="P-loop containing nucleoside triphosphate hydrolases"/>
    <property type="match status" value="1"/>
</dbReference>
<dbReference type="PANTHER" id="PTHR43883">
    <property type="entry name" value="SLR0207 PROTEIN"/>
    <property type="match status" value="1"/>
</dbReference>
<reference evidence="1 2" key="1">
    <citation type="submission" date="2019-03" db="EMBL/GenBank/DDBJ databases">
        <title>Freshwater and sediment microbial communities from various areas in North America, analyzing microbe dynamics in response to fracking.</title>
        <authorList>
            <person name="Lamendella R."/>
        </authorList>
    </citation>
    <scope>NUCLEOTIDE SEQUENCE [LARGE SCALE GENOMIC DNA]</scope>
    <source>
        <strain evidence="1 2">1_TX</strain>
    </source>
</reference>
<evidence type="ECO:0008006" key="3">
    <source>
        <dbReference type="Google" id="ProtNLM"/>
    </source>
</evidence>
<accession>A0A4R6HBQ9</accession>
<protein>
    <recommendedName>
        <fullName evidence="3">Kinase</fullName>
    </recommendedName>
</protein>
<dbReference type="Pfam" id="PF13671">
    <property type="entry name" value="AAA_33"/>
    <property type="match status" value="1"/>
</dbReference>